<proteinExistence type="predicted"/>
<reference evidence="1 2" key="1">
    <citation type="journal article" date="2019" name="PLoS Negl. Trop. Dis.">
        <title>Whole genome sequencing of Entamoeba nuttalli reveals mammalian host-related molecular signatures and a novel octapeptide-repeat surface protein.</title>
        <authorList>
            <person name="Tanaka M."/>
            <person name="Makiuchi T."/>
            <person name="Komiyama T."/>
            <person name="Shiina T."/>
            <person name="Osaki K."/>
            <person name="Tachibana H."/>
        </authorList>
    </citation>
    <scope>NUCLEOTIDE SEQUENCE [LARGE SCALE GENOMIC DNA]</scope>
    <source>
        <strain evidence="1 2">P19-061405</strain>
    </source>
</reference>
<dbReference type="EMBL" id="BAAFRS010000069">
    <property type="protein sequence ID" value="GAB1221174.1"/>
    <property type="molecule type" value="Genomic_DNA"/>
</dbReference>
<organism evidence="1 2">
    <name type="scientific">Entamoeba nuttalli</name>
    <dbReference type="NCBI Taxonomy" id="412467"/>
    <lineage>
        <taxon>Eukaryota</taxon>
        <taxon>Amoebozoa</taxon>
        <taxon>Evosea</taxon>
        <taxon>Archamoebae</taxon>
        <taxon>Mastigamoebida</taxon>
        <taxon>Entamoebidae</taxon>
        <taxon>Entamoeba</taxon>
    </lineage>
</organism>
<evidence type="ECO:0000313" key="1">
    <source>
        <dbReference type="EMBL" id="GAB1221174.1"/>
    </source>
</evidence>
<accession>A0ABQ0DE95</accession>
<protein>
    <submittedName>
        <fullName evidence="1">Uncharacterized protein</fullName>
    </submittedName>
</protein>
<evidence type="ECO:0000313" key="2">
    <source>
        <dbReference type="Proteomes" id="UP001628156"/>
    </source>
</evidence>
<gene>
    <name evidence="1" type="ORF">ENUP19_0069G0010</name>
</gene>
<comment type="caution">
    <text evidence="1">The sequence shown here is derived from an EMBL/GenBank/DDBJ whole genome shotgun (WGS) entry which is preliminary data.</text>
</comment>
<keyword evidence="2" id="KW-1185">Reference proteome</keyword>
<dbReference type="Proteomes" id="UP001628156">
    <property type="component" value="Unassembled WGS sequence"/>
</dbReference>
<name>A0ABQ0DE95_9EUKA</name>
<sequence length="56" mass="6716">MKQENKRYGWATQKLTELEKSPFDYTPEYVVNWLNKQIGEEQYANVKSSTLIPSWF</sequence>